<dbReference type="Pfam" id="PF13884">
    <property type="entry name" value="Peptidase_S74"/>
    <property type="match status" value="1"/>
</dbReference>
<dbReference type="NCBIfam" id="TIGR04183">
    <property type="entry name" value="Por_Secre_tail"/>
    <property type="match status" value="1"/>
</dbReference>
<evidence type="ECO:0000313" key="4">
    <source>
        <dbReference type="Proteomes" id="UP000628448"/>
    </source>
</evidence>
<dbReference type="AlphaFoldDB" id="A0A931EB05"/>
<dbReference type="PROSITE" id="PS51688">
    <property type="entry name" value="ICA"/>
    <property type="match status" value="1"/>
</dbReference>
<keyword evidence="1" id="KW-0732">Signal</keyword>
<evidence type="ECO:0000256" key="1">
    <source>
        <dbReference type="SAM" id="SignalP"/>
    </source>
</evidence>
<dbReference type="EMBL" id="JADWYR010000002">
    <property type="protein sequence ID" value="MBG9377664.1"/>
    <property type="molecule type" value="Genomic_DNA"/>
</dbReference>
<keyword evidence="4" id="KW-1185">Reference proteome</keyword>
<dbReference type="InterPro" id="IPR026444">
    <property type="entry name" value="Secre_tail"/>
</dbReference>
<feature type="domain" description="Peptidase S74" evidence="2">
    <location>
        <begin position="402"/>
        <end position="506"/>
    </location>
</feature>
<feature type="signal peptide" evidence="1">
    <location>
        <begin position="1"/>
        <end position="25"/>
    </location>
</feature>
<organism evidence="3 4">
    <name type="scientific">Panacibacter microcysteis</name>
    <dbReference type="NCBI Taxonomy" id="2793269"/>
    <lineage>
        <taxon>Bacteria</taxon>
        <taxon>Pseudomonadati</taxon>
        <taxon>Bacteroidota</taxon>
        <taxon>Chitinophagia</taxon>
        <taxon>Chitinophagales</taxon>
        <taxon>Chitinophagaceae</taxon>
        <taxon>Panacibacter</taxon>
    </lineage>
</organism>
<dbReference type="Proteomes" id="UP000628448">
    <property type="component" value="Unassembled WGS sequence"/>
</dbReference>
<dbReference type="PROSITE" id="PS51257">
    <property type="entry name" value="PROKAR_LIPOPROTEIN"/>
    <property type="match status" value="1"/>
</dbReference>
<accession>A0A931EB05</accession>
<sequence>MKTKKLIAATQVIAAIIACNTVAHAQSWNINGNANIAAGTNYLGTSDPNDLVFRTNALERGRLLGVGGTWRFGSAANNMQVDSLGKLSFNGNGVYQVAGNKYAFQYKNDPDFGLYFNSSDVRYEFRNGTAQPVFYIDAGTGALSVGNFATGVNYLLPSARGLNNQVLKTDGAGNVSWSTDANTTYTAGAGLSLAGTTFTNAAPDQVVSLTGTNGISASGTYPNFTLSGSGLWRIRGNDATNPATDFIGTTDLQGLAFRTNNLERMRIASGGNVGIGTVNPNATLHVATGTEATLAGGGYMIVGTSPGGTNLQFDDNEIQARSAGLANTLNLNPGGGSVFIGGNLDVNGSVGFGSVETFSDGGSFTINSNSDINPSTDNARGLGDASLRWTDVWAVDGTINTSDERDKKNIRDLDYGLKEIMKLRAVKFNWKNAVANDDKVGLIAQELKKVLPEVVRDYEYRTDEATGKKEKVPTERMGVMYSDIIPVLIRAIQEQQQQIDALKKLNGTGAVAATPTAEQVSAVNVKLSNAALEQNVPNPLRSTTSIRYNIPADAVNASLLITDMGGKNIRQISLKTGAGVVNIDATALNAGTYNYTLIVDGRNIETKRMIVAK</sequence>
<proteinExistence type="predicted"/>
<evidence type="ECO:0000259" key="2">
    <source>
        <dbReference type="PROSITE" id="PS51688"/>
    </source>
</evidence>
<gene>
    <name evidence="3" type="ORF">I5907_15580</name>
</gene>
<dbReference type="RefSeq" id="WP_196991735.1">
    <property type="nucleotide sequence ID" value="NZ_JADWYR010000002.1"/>
</dbReference>
<name>A0A931EB05_9BACT</name>
<dbReference type="InterPro" id="IPR036388">
    <property type="entry name" value="WH-like_DNA-bd_sf"/>
</dbReference>
<evidence type="ECO:0000313" key="3">
    <source>
        <dbReference type="EMBL" id="MBG9377664.1"/>
    </source>
</evidence>
<dbReference type="InterPro" id="IPR030392">
    <property type="entry name" value="S74_ICA"/>
</dbReference>
<dbReference type="Gene3D" id="1.10.10.10">
    <property type="entry name" value="Winged helix-like DNA-binding domain superfamily/Winged helix DNA-binding domain"/>
    <property type="match status" value="1"/>
</dbReference>
<protein>
    <submittedName>
        <fullName evidence="3">Tail fiber domain-containing protein</fullName>
    </submittedName>
</protein>
<feature type="chain" id="PRO_5037689212" evidence="1">
    <location>
        <begin position="26"/>
        <end position="613"/>
    </location>
</feature>
<comment type="caution">
    <text evidence="3">The sequence shown here is derived from an EMBL/GenBank/DDBJ whole genome shotgun (WGS) entry which is preliminary data.</text>
</comment>
<reference evidence="3" key="1">
    <citation type="submission" date="2020-11" db="EMBL/GenBank/DDBJ databases">
        <title>Bacterial whole genome sequence for Panacibacter sp. DH6.</title>
        <authorList>
            <person name="Le V."/>
            <person name="Ko S."/>
            <person name="Ahn C.-Y."/>
            <person name="Oh H.-M."/>
        </authorList>
    </citation>
    <scope>NUCLEOTIDE SEQUENCE</scope>
    <source>
        <strain evidence="3">DH6</strain>
    </source>
</reference>